<sequence length="117" mass="12888">MLAVKLGDAGIRAASIDATTTVGERRNRIDQFRNGGIRVLTNFGVLSQGFDAPATRAVVIARPVYSANIYQQMVGRGLRGVRNGGKDECLILDVKDNITNFDSNLAFTEFERLWQAR</sequence>
<dbReference type="InterPro" id="IPR001650">
    <property type="entry name" value="Helicase_C-like"/>
</dbReference>
<dbReference type="EMBL" id="CP041765">
    <property type="protein sequence ID" value="QDQ96351.1"/>
    <property type="molecule type" value="Genomic_DNA"/>
</dbReference>
<evidence type="ECO:0000259" key="1">
    <source>
        <dbReference type="PROSITE" id="PS51194"/>
    </source>
</evidence>
<dbReference type="SUPFAM" id="SSF52540">
    <property type="entry name" value="P-loop containing nucleoside triphosphate hydrolases"/>
    <property type="match status" value="1"/>
</dbReference>
<accession>A0A516X170</accession>
<proteinExistence type="predicted"/>
<keyword evidence="3" id="KW-1185">Reference proteome</keyword>
<feature type="domain" description="Helicase C-terminal" evidence="1">
    <location>
        <begin position="1"/>
        <end position="117"/>
    </location>
</feature>
<dbReference type="Gene3D" id="3.40.50.300">
    <property type="entry name" value="P-loop containing nucleotide triphosphate hydrolases"/>
    <property type="match status" value="1"/>
</dbReference>
<dbReference type="PANTHER" id="PTHR47396">
    <property type="entry name" value="TYPE I RESTRICTION ENZYME ECOKI R PROTEIN"/>
    <property type="match status" value="1"/>
</dbReference>
<dbReference type="KEGG" id="toy:FO059_02045"/>
<organism evidence="2 3">
    <name type="scientific">Tomitella fengzijianii</name>
    <dbReference type="NCBI Taxonomy" id="2597660"/>
    <lineage>
        <taxon>Bacteria</taxon>
        <taxon>Bacillati</taxon>
        <taxon>Actinomycetota</taxon>
        <taxon>Actinomycetes</taxon>
        <taxon>Mycobacteriales</taxon>
        <taxon>Tomitella</taxon>
    </lineage>
</organism>
<dbReference type="Proteomes" id="UP000317344">
    <property type="component" value="Chromosome"/>
</dbReference>
<reference evidence="2 3" key="2">
    <citation type="submission" date="2019-07" db="EMBL/GenBank/DDBJ databases">
        <authorList>
            <person name="Huang Y."/>
        </authorList>
    </citation>
    <scope>NUCLEOTIDE SEQUENCE [LARGE SCALE GENOMIC DNA]</scope>
    <source>
        <strain evidence="2 3">HY188</strain>
    </source>
</reference>
<protein>
    <recommendedName>
        <fullName evidence="1">Helicase C-terminal domain-containing protein</fullName>
    </recommendedName>
</protein>
<dbReference type="AlphaFoldDB" id="A0A516X170"/>
<dbReference type="GO" id="GO:0005829">
    <property type="term" value="C:cytosol"/>
    <property type="evidence" value="ECO:0007669"/>
    <property type="project" value="TreeGrafter"/>
</dbReference>
<evidence type="ECO:0000313" key="2">
    <source>
        <dbReference type="EMBL" id="QDQ96351.1"/>
    </source>
</evidence>
<reference evidence="2 3" key="1">
    <citation type="submission" date="2019-07" db="EMBL/GenBank/DDBJ databases">
        <title>Tomitella cavernea sp. nov., an actinomycete isolated from soil.</title>
        <authorList>
            <person name="Cheng J."/>
        </authorList>
    </citation>
    <scope>NUCLEOTIDE SEQUENCE [LARGE SCALE GENOMIC DNA]</scope>
    <source>
        <strain evidence="2 3">HY188</strain>
    </source>
</reference>
<dbReference type="SMART" id="SM00490">
    <property type="entry name" value="HELICc"/>
    <property type="match status" value="1"/>
</dbReference>
<dbReference type="Pfam" id="PF00271">
    <property type="entry name" value="Helicase_C"/>
    <property type="match status" value="1"/>
</dbReference>
<name>A0A516X170_9ACTN</name>
<dbReference type="PANTHER" id="PTHR47396:SF1">
    <property type="entry name" value="ATP-DEPENDENT HELICASE IRC3-RELATED"/>
    <property type="match status" value="1"/>
</dbReference>
<gene>
    <name evidence="2" type="ORF">FO059_02045</name>
</gene>
<dbReference type="InterPro" id="IPR050742">
    <property type="entry name" value="Helicase_Restrict-Modif_Enz"/>
</dbReference>
<dbReference type="InterPro" id="IPR027417">
    <property type="entry name" value="P-loop_NTPase"/>
</dbReference>
<dbReference type="OrthoDB" id="9776021at2"/>
<evidence type="ECO:0000313" key="3">
    <source>
        <dbReference type="Proteomes" id="UP000317344"/>
    </source>
</evidence>
<dbReference type="PROSITE" id="PS51194">
    <property type="entry name" value="HELICASE_CTER"/>
    <property type="match status" value="1"/>
</dbReference>